<name>B4NBV4_DROWI</name>
<dbReference type="AlphaFoldDB" id="B4NBV4"/>
<organism evidence="1 2">
    <name type="scientific">Drosophila willistoni</name>
    <name type="common">Fruit fly</name>
    <dbReference type="NCBI Taxonomy" id="7260"/>
    <lineage>
        <taxon>Eukaryota</taxon>
        <taxon>Metazoa</taxon>
        <taxon>Ecdysozoa</taxon>
        <taxon>Arthropoda</taxon>
        <taxon>Hexapoda</taxon>
        <taxon>Insecta</taxon>
        <taxon>Pterygota</taxon>
        <taxon>Neoptera</taxon>
        <taxon>Endopterygota</taxon>
        <taxon>Diptera</taxon>
        <taxon>Brachycera</taxon>
        <taxon>Muscomorpha</taxon>
        <taxon>Ephydroidea</taxon>
        <taxon>Drosophilidae</taxon>
        <taxon>Drosophila</taxon>
        <taxon>Sophophora</taxon>
    </lineage>
</organism>
<dbReference type="Proteomes" id="UP000007798">
    <property type="component" value="Unassembled WGS sequence"/>
</dbReference>
<gene>
    <name evidence="1" type="primary">Dwil\GK25186</name>
    <name evidence="1" type="ORF">Dwil_GK25186</name>
</gene>
<proteinExistence type="predicted"/>
<reference evidence="1 2" key="1">
    <citation type="journal article" date="2007" name="Nature">
        <title>Evolution of genes and genomes on the Drosophila phylogeny.</title>
        <authorList>
            <consortium name="Drosophila 12 Genomes Consortium"/>
            <person name="Clark A.G."/>
            <person name="Eisen M.B."/>
            <person name="Smith D.R."/>
            <person name="Bergman C.M."/>
            <person name="Oliver B."/>
            <person name="Markow T.A."/>
            <person name="Kaufman T.C."/>
            <person name="Kellis M."/>
            <person name="Gelbart W."/>
            <person name="Iyer V.N."/>
            <person name="Pollard D.A."/>
            <person name="Sackton T.B."/>
            <person name="Larracuente A.M."/>
            <person name="Singh N.D."/>
            <person name="Abad J.P."/>
            <person name="Abt D.N."/>
            <person name="Adryan B."/>
            <person name="Aguade M."/>
            <person name="Akashi H."/>
            <person name="Anderson W.W."/>
            <person name="Aquadro C.F."/>
            <person name="Ardell D.H."/>
            <person name="Arguello R."/>
            <person name="Artieri C.G."/>
            <person name="Barbash D.A."/>
            <person name="Barker D."/>
            <person name="Barsanti P."/>
            <person name="Batterham P."/>
            <person name="Batzoglou S."/>
            <person name="Begun D."/>
            <person name="Bhutkar A."/>
            <person name="Blanco E."/>
            <person name="Bosak S.A."/>
            <person name="Bradley R.K."/>
            <person name="Brand A.D."/>
            <person name="Brent M.R."/>
            <person name="Brooks A.N."/>
            <person name="Brown R.H."/>
            <person name="Butlin R.K."/>
            <person name="Caggese C."/>
            <person name="Calvi B.R."/>
            <person name="Bernardo de Carvalho A."/>
            <person name="Caspi A."/>
            <person name="Castrezana S."/>
            <person name="Celniker S.E."/>
            <person name="Chang J.L."/>
            <person name="Chapple C."/>
            <person name="Chatterji S."/>
            <person name="Chinwalla A."/>
            <person name="Civetta A."/>
            <person name="Clifton S.W."/>
            <person name="Comeron J.M."/>
            <person name="Costello J.C."/>
            <person name="Coyne J.A."/>
            <person name="Daub J."/>
            <person name="David R.G."/>
            <person name="Delcher A.L."/>
            <person name="Delehaunty K."/>
            <person name="Do C.B."/>
            <person name="Ebling H."/>
            <person name="Edwards K."/>
            <person name="Eickbush T."/>
            <person name="Evans J.D."/>
            <person name="Filipski A."/>
            <person name="Findeiss S."/>
            <person name="Freyhult E."/>
            <person name="Fulton L."/>
            <person name="Fulton R."/>
            <person name="Garcia A.C."/>
            <person name="Gardiner A."/>
            <person name="Garfield D.A."/>
            <person name="Garvin B.E."/>
            <person name="Gibson G."/>
            <person name="Gilbert D."/>
            <person name="Gnerre S."/>
            <person name="Godfrey J."/>
            <person name="Good R."/>
            <person name="Gotea V."/>
            <person name="Gravely B."/>
            <person name="Greenberg A.J."/>
            <person name="Griffiths-Jones S."/>
            <person name="Gross S."/>
            <person name="Guigo R."/>
            <person name="Gustafson E.A."/>
            <person name="Haerty W."/>
            <person name="Hahn M.W."/>
            <person name="Halligan D.L."/>
            <person name="Halpern A.L."/>
            <person name="Halter G.M."/>
            <person name="Han M.V."/>
            <person name="Heger A."/>
            <person name="Hillier L."/>
            <person name="Hinrichs A.S."/>
            <person name="Holmes I."/>
            <person name="Hoskins R.A."/>
            <person name="Hubisz M.J."/>
            <person name="Hultmark D."/>
            <person name="Huntley M.A."/>
            <person name="Jaffe D.B."/>
            <person name="Jagadeeshan S."/>
            <person name="Jeck W.R."/>
            <person name="Johnson J."/>
            <person name="Jones C.D."/>
            <person name="Jordan W.C."/>
            <person name="Karpen G.H."/>
            <person name="Kataoka E."/>
            <person name="Keightley P.D."/>
            <person name="Kheradpour P."/>
            <person name="Kirkness E.F."/>
            <person name="Koerich L.B."/>
            <person name="Kristiansen K."/>
            <person name="Kudrna D."/>
            <person name="Kulathinal R.J."/>
            <person name="Kumar S."/>
            <person name="Kwok R."/>
            <person name="Lander E."/>
            <person name="Langley C.H."/>
            <person name="Lapoint R."/>
            <person name="Lazzaro B.P."/>
            <person name="Lee S.J."/>
            <person name="Levesque L."/>
            <person name="Li R."/>
            <person name="Lin C.F."/>
            <person name="Lin M.F."/>
            <person name="Lindblad-Toh K."/>
            <person name="Llopart A."/>
            <person name="Long M."/>
            <person name="Low L."/>
            <person name="Lozovsky E."/>
            <person name="Lu J."/>
            <person name="Luo M."/>
            <person name="Machado C.A."/>
            <person name="Makalowski W."/>
            <person name="Marzo M."/>
            <person name="Matsuda M."/>
            <person name="Matzkin L."/>
            <person name="McAllister B."/>
            <person name="McBride C.S."/>
            <person name="McKernan B."/>
            <person name="McKernan K."/>
            <person name="Mendez-Lago M."/>
            <person name="Minx P."/>
            <person name="Mollenhauer M.U."/>
            <person name="Montooth K."/>
            <person name="Mount S.M."/>
            <person name="Mu X."/>
            <person name="Myers E."/>
            <person name="Negre B."/>
            <person name="Newfeld S."/>
            <person name="Nielsen R."/>
            <person name="Noor M.A."/>
            <person name="O'Grady P."/>
            <person name="Pachter L."/>
            <person name="Papaceit M."/>
            <person name="Parisi M.J."/>
            <person name="Parisi M."/>
            <person name="Parts L."/>
            <person name="Pedersen J.S."/>
            <person name="Pesole G."/>
            <person name="Phillippy A.M."/>
            <person name="Ponting C.P."/>
            <person name="Pop M."/>
            <person name="Porcelli D."/>
            <person name="Powell J.R."/>
            <person name="Prohaska S."/>
            <person name="Pruitt K."/>
            <person name="Puig M."/>
            <person name="Quesneville H."/>
            <person name="Ram K.R."/>
            <person name="Rand D."/>
            <person name="Rasmussen M.D."/>
            <person name="Reed L.K."/>
            <person name="Reenan R."/>
            <person name="Reily A."/>
            <person name="Remington K.A."/>
            <person name="Rieger T.T."/>
            <person name="Ritchie M.G."/>
            <person name="Robin C."/>
            <person name="Rogers Y.H."/>
            <person name="Rohde C."/>
            <person name="Rozas J."/>
            <person name="Rubenfield M.J."/>
            <person name="Ruiz A."/>
            <person name="Russo S."/>
            <person name="Salzberg S.L."/>
            <person name="Sanchez-Gracia A."/>
            <person name="Saranga D.J."/>
            <person name="Sato H."/>
            <person name="Schaeffer S.W."/>
            <person name="Schatz M.C."/>
            <person name="Schlenke T."/>
            <person name="Schwartz R."/>
            <person name="Segarra C."/>
            <person name="Singh R.S."/>
            <person name="Sirot L."/>
            <person name="Sirota M."/>
            <person name="Sisneros N.B."/>
            <person name="Smith C.D."/>
            <person name="Smith T.F."/>
            <person name="Spieth J."/>
            <person name="Stage D.E."/>
            <person name="Stark A."/>
            <person name="Stephan W."/>
            <person name="Strausberg R.L."/>
            <person name="Strempel S."/>
            <person name="Sturgill D."/>
            <person name="Sutton G."/>
            <person name="Sutton G.G."/>
            <person name="Tao W."/>
            <person name="Teichmann S."/>
            <person name="Tobari Y.N."/>
            <person name="Tomimura Y."/>
            <person name="Tsolas J.M."/>
            <person name="Valente V.L."/>
            <person name="Venter E."/>
            <person name="Venter J.C."/>
            <person name="Vicario S."/>
            <person name="Vieira F.G."/>
            <person name="Vilella A.J."/>
            <person name="Villasante A."/>
            <person name="Walenz B."/>
            <person name="Wang J."/>
            <person name="Wasserman M."/>
            <person name="Watts T."/>
            <person name="Wilson D."/>
            <person name="Wilson R.K."/>
            <person name="Wing R.A."/>
            <person name="Wolfner M.F."/>
            <person name="Wong A."/>
            <person name="Wong G.K."/>
            <person name="Wu C.I."/>
            <person name="Wu G."/>
            <person name="Yamamoto D."/>
            <person name="Yang H.P."/>
            <person name="Yang S.P."/>
            <person name="Yorke J.A."/>
            <person name="Yoshida K."/>
            <person name="Zdobnov E."/>
            <person name="Zhang P."/>
            <person name="Zhang Y."/>
            <person name="Zimin A.V."/>
            <person name="Baldwin J."/>
            <person name="Abdouelleil A."/>
            <person name="Abdulkadir J."/>
            <person name="Abebe A."/>
            <person name="Abera B."/>
            <person name="Abreu J."/>
            <person name="Acer S.C."/>
            <person name="Aftuck L."/>
            <person name="Alexander A."/>
            <person name="An P."/>
            <person name="Anderson E."/>
            <person name="Anderson S."/>
            <person name="Arachi H."/>
            <person name="Azer M."/>
            <person name="Bachantsang P."/>
            <person name="Barry A."/>
            <person name="Bayul T."/>
            <person name="Berlin A."/>
            <person name="Bessette D."/>
            <person name="Bloom T."/>
            <person name="Blye J."/>
            <person name="Boguslavskiy L."/>
            <person name="Bonnet C."/>
            <person name="Boukhgalter B."/>
            <person name="Bourzgui I."/>
            <person name="Brown A."/>
            <person name="Cahill P."/>
            <person name="Channer S."/>
            <person name="Cheshatsang Y."/>
            <person name="Chuda L."/>
            <person name="Citroen M."/>
            <person name="Collymore A."/>
            <person name="Cooke P."/>
            <person name="Costello M."/>
            <person name="D'Aco K."/>
            <person name="Daza R."/>
            <person name="De Haan G."/>
            <person name="DeGray S."/>
            <person name="DeMaso C."/>
            <person name="Dhargay N."/>
            <person name="Dooley K."/>
            <person name="Dooley E."/>
            <person name="Doricent M."/>
            <person name="Dorje P."/>
            <person name="Dorjee K."/>
            <person name="Dupes A."/>
            <person name="Elong R."/>
            <person name="Falk J."/>
            <person name="Farina A."/>
            <person name="Faro S."/>
            <person name="Ferguson D."/>
            <person name="Fisher S."/>
            <person name="Foley C.D."/>
            <person name="Franke A."/>
            <person name="Friedrich D."/>
            <person name="Gadbois L."/>
            <person name="Gearin G."/>
            <person name="Gearin C.R."/>
            <person name="Giannoukos G."/>
            <person name="Goode T."/>
            <person name="Graham J."/>
            <person name="Grandbois E."/>
            <person name="Grewal S."/>
            <person name="Gyaltsen K."/>
            <person name="Hafez N."/>
            <person name="Hagos B."/>
            <person name="Hall J."/>
            <person name="Henson C."/>
            <person name="Hollinger A."/>
            <person name="Honan T."/>
            <person name="Huard M.D."/>
            <person name="Hughes L."/>
            <person name="Hurhula B."/>
            <person name="Husby M.E."/>
            <person name="Kamat A."/>
            <person name="Kanga B."/>
            <person name="Kashin S."/>
            <person name="Khazanovich D."/>
            <person name="Kisner P."/>
            <person name="Lance K."/>
            <person name="Lara M."/>
            <person name="Lee W."/>
            <person name="Lennon N."/>
            <person name="Letendre F."/>
            <person name="LeVine R."/>
            <person name="Lipovsky A."/>
            <person name="Liu X."/>
            <person name="Liu J."/>
            <person name="Liu S."/>
            <person name="Lokyitsang T."/>
            <person name="Lokyitsang Y."/>
            <person name="Lubonja R."/>
            <person name="Lui A."/>
            <person name="MacDonald P."/>
            <person name="Magnisalis V."/>
            <person name="Maru K."/>
            <person name="Matthews C."/>
            <person name="McCusker W."/>
            <person name="McDonough S."/>
            <person name="Mehta T."/>
            <person name="Meldrim J."/>
            <person name="Meneus L."/>
            <person name="Mihai O."/>
            <person name="Mihalev A."/>
            <person name="Mihova T."/>
            <person name="Mittelman R."/>
            <person name="Mlenga V."/>
            <person name="Montmayeur A."/>
            <person name="Mulrain L."/>
            <person name="Navidi A."/>
            <person name="Naylor J."/>
            <person name="Negash T."/>
            <person name="Nguyen T."/>
            <person name="Nguyen N."/>
            <person name="Nicol R."/>
            <person name="Norbu C."/>
            <person name="Norbu N."/>
            <person name="Novod N."/>
            <person name="O'Neill B."/>
            <person name="Osman S."/>
            <person name="Markiewicz E."/>
            <person name="Oyono O.L."/>
            <person name="Patti C."/>
            <person name="Phunkhang P."/>
            <person name="Pierre F."/>
            <person name="Priest M."/>
            <person name="Raghuraman S."/>
            <person name="Rege F."/>
            <person name="Reyes R."/>
            <person name="Rise C."/>
            <person name="Rogov P."/>
            <person name="Ross K."/>
            <person name="Ryan E."/>
            <person name="Settipalli S."/>
            <person name="Shea T."/>
            <person name="Sherpa N."/>
            <person name="Shi L."/>
            <person name="Shih D."/>
            <person name="Sparrow T."/>
            <person name="Spaulding J."/>
            <person name="Stalker J."/>
            <person name="Stange-Thomann N."/>
            <person name="Stavropoulos S."/>
            <person name="Stone C."/>
            <person name="Strader C."/>
            <person name="Tesfaye S."/>
            <person name="Thomson T."/>
            <person name="Thoulutsang Y."/>
            <person name="Thoulutsang D."/>
            <person name="Topham K."/>
            <person name="Topping I."/>
            <person name="Tsamla T."/>
            <person name="Vassiliev H."/>
            <person name="Vo A."/>
            <person name="Wangchuk T."/>
            <person name="Wangdi T."/>
            <person name="Weiand M."/>
            <person name="Wilkinson J."/>
            <person name="Wilson A."/>
            <person name="Yadav S."/>
            <person name="Young G."/>
            <person name="Yu Q."/>
            <person name="Zembek L."/>
            <person name="Zhong D."/>
            <person name="Zimmer A."/>
            <person name="Zwirko Z."/>
            <person name="Jaffe D.B."/>
            <person name="Alvarez P."/>
            <person name="Brockman W."/>
            <person name="Butler J."/>
            <person name="Chin C."/>
            <person name="Gnerre S."/>
            <person name="Grabherr M."/>
            <person name="Kleber M."/>
            <person name="Mauceli E."/>
            <person name="MacCallum I."/>
        </authorList>
    </citation>
    <scope>NUCLEOTIDE SEQUENCE [LARGE SCALE GENOMIC DNA]</scope>
    <source>
        <strain evidence="2">Tucson 14030-0811.24</strain>
    </source>
</reference>
<dbReference type="PhylomeDB" id="B4NBV4"/>
<dbReference type="InParanoid" id="B4NBV4"/>
<evidence type="ECO:0000313" key="2">
    <source>
        <dbReference type="Proteomes" id="UP000007798"/>
    </source>
</evidence>
<keyword evidence="2" id="KW-1185">Reference proteome</keyword>
<dbReference type="HOGENOM" id="CLU_2294506_0_0_1"/>
<sequence>MPGRANRINILTPMVSSFSELSMLRGSSIKFPTELAKSNIDAVEVSTVAALQEHDESSPHFLYVINAKGQILEHIQYYGDDYRAALRKAFVEKA</sequence>
<dbReference type="OrthoDB" id="7862722at2759"/>
<evidence type="ECO:0000313" key="1">
    <source>
        <dbReference type="EMBL" id="EDW82313.1"/>
    </source>
</evidence>
<dbReference type="OMA" id="EHIRYYG"/>
<dbReference type="eggNOG" id="ENOG502T77F">
    <property type="taxonomic scope" value="Eukaryota"/>
</dbReference>
<protein>
    <submittedName>
        <fullName evidence="1">Uncharacterized protein</fullName>
    </submittedName>
</protein>
<accession>B4NBV4</accession>
<dbReference type="EMBL" id="CH964239">
    <property type="protein sequence ID" value="EDW82313.1"/>
    <property type="molecule type" value="Genomic_DNA"/>
</dbReference>